<accession>A0A1W1D7S6</accession>
<evidence type="ECO:0000256" key="1">
    <source>
        <dbReference type="ARBA" id="ARBA00009437"/>
    </source>
</evidence>
<evidence type="ECO:0000256" key="4">
    <source>
        <dbReference type="ARBA" id="ARBA00023163"/>
    </source>
</evidence>
<dbReference type="Gene3D" id="1.10.10.10">
    <property type="entry name" value="Winged helix-like DNA-binding domain superfamily/Winged helix DNA-binding domain"/>
    <property type="match status" value="1"/>
</dbReference>
<keyword evidence="3" id="KW-0238">DNA-binding</keyword>
<keyword evidence="2" id="KW-0805">Transcription regulation</keyword>
<dbReference type="PANTHER" id="PTHR30126:SF4">
    <property type="entry name" value="LYSR FAMILY TRANSCRIPTIONAL REGULATOR"/>
    <property type="match status" value="1"/>
</dbReference>
<evidence type="ECO:0000256" key="2">
    <source>
        <dbReference type="ARBA" id="ARBA00023015"/>
    </source>
</evidence>
<sequence>MRQKLNLDALVVLDAIARKSSFAAAAKELYRVPSSVTYTIQKLEDSLGISLFDRRGHRAHLTPAGKVLLNEGRGLLSMVDDVERKVQRIATGWEAELRIAVDGLIPYKKVLDLCEEFYQFTPDTQLHLTTEVLGGAWDAIASGRADLVIGASGDGPSDGVGYTLHPMGEIELMFVVAPNHPLAKVTEPLSNTLIRKYRAIVVADSSRQLSPRTIGLLPGQPSLTVSNIKIKLEAQKRGLGIGYLPRHLITKDLEQGNLIIKTTEGDLNPLHSFYYVWRNNHHGNALTWFKEQLCENKQKIDWFSAK</sequence>
<dbReference type="GO" id="GO:0000976">
    <property type="term" value="F:transcription cis-regulatory region binding"/>
    <property type="evidence" value="ECO:0007669"/>
    <property type="project" value="TreeGrafter"/>
</dbReference>
<dbReference type="Pfam" id="PF00126">
    <property type="entry name" value="HTH_1"/>
    <property type="match status" value="1"/>
</dbReference>
<protein>
    <submittedName>
        <fullName evidence="6">LysR-family transcriptional regulator</fullName>
    </submittedName>
</protein>
<evidence type="ECO:0000259" key="5">
    <source>
        <dbReference type="PROSITE" id="PS50931"/>
    </source>
</evidence>
<feature type="domain" description="HTH lysR-type" evidence="5">
    <location>
        <begin position="5"/>
        <end position="62"/>
    </location>
</feature>
<keyword evidence="4" id="KW-0804">Transcription</keyword>
<dbReference type="InterPro" id="IPR036390">
    <property type="entry name" value="WH_DNA-bd_sf"/>
</dbReference>
<dbReference type="GO" id="GO:0003700">
    <property type="term" value="F:DNA-binding transcription factor activity"/>
    <property type="evidence" value="ECO:0007669"/>
    <property type="project" value="InterPro"/>
</dbReference>
<comment type="similarity">
    <text evidence="1">Belongs to the LysR transcriptional regulatory family.</text>
</comment>
<dbReference type="PANTHER" id="PTHR30126">
    <property type="entry name" value="HTH-TYPE TRANSCRIPTIONAL REGULATOR"/>
    <property type="match status" value="1"/>
</dbReference>
<dbReference type="InterPro" id="IPR036388">
    <property type="entry name" value="WH-like_DNA-bd_sf"/>
</dbReference>
<organism evidence="6">
    <name type="scientific">hydrothermal vent metagenome</name>
    <dbReference type="NCBI Taxonomy" id="652676"/>
    <lineage>
        <taxon>unclassified sequences</taxon>
        <taxon>metagenomes</taxon>
        <taxon>ecological metagenomes</taxon>
    </lineage>
</organism>
<gene>
    <name evidence="6" type="ORF">MNB_SUP05-4-573</name>
</gene>
<dbReference type="InterPro" id="IPR005119">
    <property type="entry name" value="LysR_subst-bd"/>
</dbReference>
<dbReference type="AlphaFoldDB" id="A0A1W1D7S6"/>
<dbReference type="Gene3D" id="3.40.190.290">
    <property type="match status" value="1"/>
</dbReference>
<dbReference type="InterPro" id="IPR000847">
    <property type="entry name" value="LysR_HTH_N"/>
</dbReference>
<proteinExistence type="inferred from homology"/>
<reference evidence="6" key="1">
    <citation type="submission" date="2016-10" db="EMBL/GenBank/DDBJ databases">
        <authorList>
            <person name="de Groot N.N."/>
        </authorList>
    </citation>
    <scope>NUCLEOTIDE SEQUENCE</scope>
</reference>
<dbReference type="Pfam" id="PF03466">
    <property type="entry name" value="LysR_substrate"/>
    <property type="match status" value="1"/>
</dbReference>
<dbReference type="SUPFAM" id="SSF53850">
    <property type="entry name" value="Periplasmic binding protein-like II"/>
    <property type="match status" value="1"/>
</dbReference>
<dbReference type="SUPFAM" id="SSF46785">
    <property type="entry name" value="Winged helix' DNA-binding domain"/>
    <property type="match status" value="1"/>
</dbReference>
<dbReference type="EMBL" id="FPHR01000002">
    <property type="protein sequence ID" value="SFV76487.1"/>
    <property type="molecule type" value="Genomic_DNA"/>
</dbReference>
<name>A0A1W1D7S6_9ZZZZ</name>
<evidence type="ECO:0000313" key="6">
    <source>
        <dbReference type="EMBL" id="SFV76487.1"/>
    </source>
</evidence>
<dbReference type="PROSITE" id="PS50931">
    <property type="entry name" value="HTH_LYSR"/>
    <property type="match status" value="1"/>
</dbReference>
<evidence type="ECO:0000256" key="3">
    <source>
        <dbReference type="ARBA" id="ARBA00023125"/>
    </source>
</evidence>